<dbReference type="Proteomes" id="UP000237105">
    <property type="component" value="Unassembled WGS sequence"/>
</dbReference>
<comment type="similarity">
    <text evidence="1">Belongs to the PPR family. P subfamily.</text>
</comment>
<dbReference type="EMBL" id="JXTB01000315">
    <property type="protein sequence ID" value="PON46282.1"/>
    <property type="molecule type" value="Genomic_DNA"/>
</dbReference>
<evidence type="ECO:0000256" key="3">
    <source>
        <dbReference type="PROSITE-ProRule" id="PRU00708"/>
    </source>
</evidence>
<dbReference type="PANTHER" id="PTHR47941">
    <property type="entry name" value="PENTATRICOPEPTIDE REPEAT-CONTAINING PROTEIN 3, MITOCHONDRIAL"/>
    <property type="match status" value="1"/>
</dbReference>
<dbReference type="Pfam" id="PF01535">
    <property type="entry name" value="PPR"/>
    <property type="match status" value="1"/>
</dbReference>
<keyword evidence="2" id="KW-0677">Repeat</keyword>
<evidence type="ECO:0000256" key="2">
    <source>
        <dbReference type="ARBA" id="ARBA00022737"/>
    </source>
</evidence>
<dbReference type="InterPro" id="IPR011990">
    <property type="entry name" value="TPR-like_helical_dom_sf"/>
</dbReference>
<dbReference type="Pfam" id="PF12854">
    <property type="entry name" value="PPR_1"/>
    <property type="match status" value="1"/>
</dbReference>
<comment type="caution">
    <text evidence="4">The sequence shown here is derived from an EMBL/GenBank/DDBJ whole genome shotgun (WGS) entry which is preliminary data.</text>
</comment>
<feature type="repeat" description="PPR" evidence="3">
    <location>
        <begin position="202"/>
        <end position="236"/>
    </location>
</feature>
<keyword evidence="5" id="KW-1185">Reference proteome</keyword>
<evidence type="ECO:0000313" key="4">
    <source>
        <dbReference type="EMBL" id="PON46282.1"/>
    </source>
</evidence>
<protein>
    <submittedName>
        <fullName evidence="4">Pentatricopeptide repeat</fullName>
    </submittedName>
</protein>
<feature type="repeat" description="PPR" evidence="3">
    <location>
        <begin position="307"/>
        <end position="341"/>
    </location>
</feature>
<feature type="repeat" description="PPR" evidence="3">
    <location>
        <begin position="237"/>
        <end position="271"/>
    </location>
</feature>
<dbReference type="InterPro" id="IPR002885">
    <property type="entry name" value="PPR_rpt"/>
</dbReference>
<name>A0A2P5BBW7_PARAD</name>
<accession>A0A2P5BBW7</accession>
<feature type="repeat" description="PPR" evidence="3">
    <location>
        <begin position="272"/>
        <end position="306"/>
    </location>
</feature>
<sequence>MISSSSFLALTTKISKAPKQIQYSIFHYFLLSRSISNQTQNPSFSTTHTSVPTRLNHKDWLAPNEVLQVFSAIRDPNLVVSALDCYSKRKDYKPNEALYTLILNKLAEARLYDAIDGIVCRIRVERNCRLSDEFFRNVIRVYGVLAGRINKAIDTLFDMPRYDCWPTVKTFNLVLNLLVSARLFDVVHDVYVGAPKLGIEIDACCLNILVKGLCECGKLDDALKMLDEFPLQKLKPNALTFSTLMHSFCVYGKVETAFGLFERMEKEGVDPDTITFNILISGLRKQGRVDDGMLLLERMKLKGCDPNAGSYQEVLYGLLDTERFSEAKEFMRKIISKGVSPSFKSYKALIHGLCKGNQLEDVDWILKQMGRQGFVPKIGMWRQILLCQFAGKSSHSCDSFEDIMAN</sequence>
<organism evidence="4 5">
    <name type="scientific">Parasponia andersonii</name>
    <name type="common">Sponia andersonii</name>
    <dbReference type="NCBI Taxonomy" id="3476"/>
    <lineage>
        <taxon>Eukaryota</taxon>
        <taxon>Viridiplantae</taxon>
        <taxon>Streptophyta</taxon>
        <taxon>Embryophyta</taxon>
        <taxon>Tracheophyta</taxon>
        <taxon>Spermatophyta</taxon>
        <taxon>Magnoliopsida</taxon>
        <taxon>eudicotyledons</taxon>
        <taxon>Gunneridae</taxon>
        <taxon>Pentapetalae</taxon>
        <taxon>rosids</taxon>
        <taxon>fabids</taxon>
        <taxon>Rosales</taxon>
        <taxon>Cannabaceae</taxon>
        <taxon>Parasponia</taxon>
    </lineage>
</organism>
<dbReference type="AlphaFoldDB" id="A0A2P5BBW7"/>
<evidence type="ECO:0000256" key="1">
    <source>
        <dbReference type="ARBA" id="ARBA00007626"/>
    </source>
</evidence>
<dbReference type="Pfam" id="PF13041">
    <property type="entry name" value="PPR_2"/>
    <property type="match status" value="1"/>
</dbReference>
<gene>
    <name evidence="4" type="ORF">PanWU01x14_252960</name>
</gene>
<reference evidence="5" key="1">
    <citation type="submission" date="2016-06" db="EMBL/GenBank/DDBJ databases">
        <title>Parallel loss of symbiosis genes in relatives of nitrogen-fixing non-legume Parasponia.</title>
        <authorList>
            <person name="Van Velzen R."/>
            <person name="Holmer R."/>
            <person name="Bu F."/>
            <person name="Rutten L."/>
            <person name="Van Zeijl A."/>
            <person name="Liu W."/>
            <person name="Santuari L."/>
            <person name="Cao Q."/>
            <person name="Sharma T."/>
            <person name="Shen D."/>
            <person name="Roswanjaya Y."/>
            <person name="Wardhani T."/>
            <person name="Kalhor M.S."/>
            <person name="Jansen J."/>
            <person name="Van den Hoogen J."/>
            <person name="Gungor B."/>
            <person name="Hartog M."/>
            <person name="Hontelez J."/>
            <person name="Verver J."/>
            <person name="Yang W.-C."/>
            <person name="Schijlen E."/>
            <person name="Repin R."/>
            <person name="Schilthuizen M."/>
            <person name="Schranz E."/>
            <person name="Heidstra R."/>
            <person name="Miyata K."/>
            <person name="Fedorova E."/>
            <person name="Kohlen W."/>
            <person name="Bisseling T."/>
            <person name="Smit S."/>
            <person name="Geurts R."/>
        </authorList>
    </citation>
    <scope>NUCLEOTIDE SEQUENCE [LARGE SCALE GENOMIC DNA]</scope>
    <source>
        <strain evidence="5">cv. WU1-14</strain>
    </source>
</reference>
<dbReference type="PROSITE" id="PS51375">
    <property type="entry name" value="PPR"/>
    <property type="match status" value="5"/>
</dbReference>
<proteinExistence type="inferred from homology"/>
<evidence type="ECO:0000313" key="5">
    <source>
        <dbReference type="Proteomes" id="UP000237105"/>
    </source>
</evidence>
<dbReference type="OrthoDB" id="185373at2759"/>
<feature type="repeat" description="PPR" evidence="3">
    <location>
        <begin position="342"/>
        <end position="376"/>
    </location>
</feature>
<dbReference type="NCBIfam" id="TIGR00756">
    <property type="entry name" value="PPR"/>
    <property type="match status" value="4"/>
</dbReference>
<dbReference type="Gene3D" id="1.25.40.10">
    <property type="entry name" value="Tetratricopeptide repeat domain"/>
    <property type="match status" value="3"/>
</dbReference>